<keyword evidence="6" id="KW-1133">Transmembrane helix</keyword>
<protein>
    <recommendedName>
        <fullName evidence="11">PKD domain-containing protein</fullName>
    </recommendedName>
</protein>
<evidence type="ECO:0000256" key="5">
    <source>
        <dbReference type="ARBA" id="ARBA00022737"/>
    </source>
</evidence>
<dbReference type="InterPro" id="IPR013783">
    <property type="entry name" value="Ig-like_fold"/>
</dbReference>
<evidence type="ECO:0000256" key="4">
    <source>
        <dbReference type="ARBA" id="ARBA00022729"/>
    </source>
</evidence>
<dbReference type="Pfam" id="PF22352">
    <property type="entry name" value="K319L-like_PKD"/>
    <property type="match status" value="1"/>
</dbReference>
<comment type="subcellular location">
    <subcellularLocation>
        <location evidence="1">Cell membrane</location>
    </subcellularLocation>
</comment>
<keyword evidence="7" id="KW-0472">Membrane</keyword>
<feature type="region of interest" description="Disordered" evidence="9">
    <location>
        <begin position="250"/>
        <end position="317"/>
    </location>
</feature>
<keyword evidence="2" id="KW-1003">Cell membrane</keyword>
<dbReference type="SUPFAM" id="SSF49299">
    <property type="entry name" value="PKD domain"/>
    <property type="match status" value="2"/>
</dbReference>
<feature type="compositionally biased region" description="Low complexity" evidence="9">
    <location>
        <begin position="272"/>
        <end position="307"/>
    </location>
</feature>
<organism evidence="12 13">
    <name type="scientific">Pogonophryne albipinna</name>
    <dbReference type="NCBI Taxonomy" id="1090488"/>
    <lineage>
        <taxon>Eukaryota</taxon>
        <taxon>Metazoa</taxon>
        <taxon>Chordata</taxon>
        <taxon>Craniata</taxon>
        <taxon>Vertebrata</taxon>
        <taxon>Euteleostomi</taxon>
        <taxon>Actinopterygii</taxon>
        <taxon>Neopterygii</taxon>
        <taxon>Teleostei</taxon>
        <taxon>Neoteleostei</taxon>
        <taxon>Acanthomorphata</taxon>
        <taxon>Eupercaria</taxon>
        <taxon>Perciformes</taxon>
        <taxon>Notothenioidei</taxon>
        <taxon>Pogonophryne</taxon>
    </lineage>
</organism>
<dbReference type="Gene3D" id="2.60.40.10">
    <property type="entry name" value="Immunoglobulins"/>
    <property type="match status" value="2"/>
</dbReference>
<dbReference type="PROSITE" id="PS51257">
    <property type="entry name" value="PROKAR_LIPOPROTEIN"/>
    <property type="match status" value="1"/>
</dbReference>
<evidence type="ECO:0000313" key="12">
    <source>
        <dbReference type="EMBL" id="KAJ4920185.1"/>
    </source>
</evidence>
<accession>A0AAD6A8X7</accession>
<dbReference type="PANTHER" id="PTHR46182">
    <property type="entry name" value="FI19480P1"/>
    <property type="match status" value="1"/>
</dbReference>
<proteinExistence type="predicted"/>
<evidence type="ECO:0000256" key="1">
    <source>
        <dbReference type="ARBA" id="ARBA00004236"/>
    </source>
</evidence>
<keyword evidence="3" id="KW-0812">Transmembrane</keyword>
<dbReference type="InterPro" id="IPR029865">
    <property type="entry name" value="KIAA0319-like"/>
</dbReference>
<feature type="signal peptide" evidence="10">
    <location>
        <begin position="1"/>
        <end position="17"/>
    </location>
</feature>
<dbReference type="Pfam" id="PF23620">
    <property type="entry name" value="KIAA0319"/>
    <property type="match status" value="1"/>
</dbReference>
<feature type="region of interest" description="Disordered" evidence="9">
    <location>
        <begin position="134"/>
        <end position="238"/>
    </location>
</feature>
<evidence type="ECO:0000256" key="3">
    <source>
        <dbReference type="ARBA" id="ARBA00022692"/>
    </source>
</evidence>
<name>A0AAD6A8X7_9TELE</name>
<dbReference type="SMART" id="SM00765">
    <property type="entry name" value="MANEC"/>
    <property type="match status" value="1"/>
</dbReference>
<dbReference type="InterPro" id="IPR035986">
    <property type="entry name" value="PKD_dom_sf"/>
</dbReference>
<sequence>MWERAFLLLLHSAVASGCWQGATFSEAVVSPASEGSGILRVPGVASLPQCVAACCELTGYELAWLFEGRCYVLRCPRAEACAPRERPGAESRLAFLRRETPQSLVLQSLVRGEPYGGDLEALKDLALFPDLEYPEESQEERGARFNQSEAGDTPEGGLTGSSVDQIKASSEGNISQGDEHRTRRPTDPPAAEKATETQSSTGSTSLPLLLLQGPTAVSTQHDHTRTPTTTAAPHWPVSTQPDMLKVLQSARPPPTTIKSTKRPVTPVPVTPDPSTTSTPGTTLTPGTIPPTVTTPSATTTATTESGSEVGGSNRGPLAVVGPDRKLVLPVSSFLLNGSGSTDDRGIVSYHWHVVSGPPGSKVEGADQAVATVTGLRAGRYNFTLTVSDQQGATDSASLTLRVQGARTSPPVVHASGSHSLTLPNNSLVLRGSVSDADPSEVHFLWVRDSQSPAAGDVLYGSETQASLYLANLVEGTYLFQLRVSDAQGRSGSATATVEVRPALLGHSHLSTVLRLSVRGPQGPVSGSRLVFLLRNQLLREKSDYLLFRALRVDTVLCLLRCSGHGQCDPISKDCACDPFWTQNLVRRYLGDGESNCEWRVLRRQKGPRRKTKYTILDNMDEQERLELRPKFSIKHRSTEHNSSLMMSESELDSDQDTIFSRERPVRSRNRTSAARNGNAFG</sequence>
<feature type="region of interest" description="Disordered" evidence="9">
    <location>
        <begin position="636"/>
        <end position="681"/>
    </location>
</feature>
<dbReference type="GO" id="GO:0005886">
    <property type="term" value="C:plasma membrane"/>
    <property type="evidence" value="ECO:0007669"/>
    <property type="project" value="UniProtKB-SubCell"/>
</dbReference>
<dbReference type="Proteomes" id="UP001219934">
    <property type="component" value="Unassembled WGS sequence"/>
</dbReference>
<feature type="chain" id="PRO_5042223290" description="PKD domain-containing protein" evidence="10">
    <location>
        <begin position="18"/>
        <end position="681"/>
    </location>
</feature>
<dbReference type="PROSITE" id="PS50093">
    <property type="entry name" value="PKD"/>
    <property type="match status" value="1"/>
</dbReference>
<evidence type="ECO:0000256" key="7">
    <source>
        <dbReference type="ARBA" id="ARBA00023136"/>
    </source>
</evidence>
<dbReference type="CDD" id="cd00146">
    <property type="entry name" value="PKD"/>
    <property type="match status" value="2"/>
</dbReference>
<dbReference type="InterPro" id="IPR011106">
    <property type="entry name" value="MANSC_N"/>
</dbReference>
<evidence type="ECO:0000259" key="11">
    <source>
        <dbReference type="PROSITE" id="PS50093"/>
    </source>
</evidence>
<keyword evidence="5" id="KW-0677">Repeat</keyword>
<dbReference type="PANTHER" id="PTHR46182:SF1">
    <property type="entry name" value="DYSLEXIA-ASSOCIATED PROTEIN KIAA0319"/>
    <property type="match status" value="1"/>
</dbReference>
<dbReference type="InterPro" id="IPR056502">
    <property type="entry name" value="KIAA0319-like_C"/>
</dbReference>
<evidence type="ECO:0000256" key="6">
    <source>
        <dbReference type="ARBA" id="ARBA00022989"/>
    </source>
</evidence>
<keyword evidence="8" id="KW-0325">Glycoprotein</keyword>
<evidence type="ECO:0000256" key="9">
    <source>
        <dbReference type="SAM" id="MobiDB-lite"/>
    </source>
</evidence>
<dbReference type="Pfam" id="PF23597">
    <property type="entry name" value="KIAA0319_N"/>
    <property type="match status" value="1"/>
</dbReference>
<keyword evidence="4 10" id="KW-0732">Signal</keyword>
<feature type="domain" description="PKD" evidence="11">
    <location>
        <begin position="335"/>
        <end position="403"/>
    </location>
</feature>
<dbReference type="FunFam" id="2.60.40.10:FF:000061">
    <property type="entry name" value="Dyslexia-associated protein KIAA0319 homolog"/>
    <property type="match status" value="1"/>
</dbReference>
<gene>
    <name evidence="12" type="ORF">JOQ06_022534</name>
</gene>
<evidence type="ECO:0000256" key="8">
    <source>
        <dbReference type="ARBA" id="ARBA00023180"/>
    </source>
</evidence>
<dbReference type="AlphaFoldDB" id="A0AAD6A8X7"/>
<dbReference type="InterPro" id="IPR022409">
    <property type="entry name" value="PKD/Chitinase_dom"/>
</dbReference>
<dbReference type="InterPro" id="IPR013980">
    <property type="entry name" value="MANSC_dom"/>
</dbReference>
<reference evidence="12" key="1">
    <citation type="submission" date="2022-11" db="EMBL/GenBank/DDBJ databases">
        <title>Chromosome-level genome of Pogonophryne albipinna.</title>
        <authorList>
            <person name="Jo E."/>
        </authorList>
    </citation>
    <scope>NUCLEOTIDE SEQUENCE</scope>
    <source>
        <strain evidence="12">SGF0006</strain>
        <tissue evidence="12">Muscle</tissue>
    </source>
</reference>
<evidence type="ECO:0000313" key="13">
    <source>
        <dbReference type="Proteomes" id="UP001219934"/>
    </source>
</evidence>
<keyword evidence="13" id="KW-1185">Reference proteome</keyword>
<feature type="compositionally biased region" description="Low complexity" evidence="9">
    <location>
        <begin position="197"/>
        <end position="215"/>
    </location>
</feature>
<dbReference type="GO" id="GO:0031410">
    <property type="term" value="C:cytoplasmic vesicle"/>
    <property type="evidence" value="ECO:0007669"/>
    <property type="project" value="TreeGrafter"/>
</dbReference>
<dbReference type="InterPro" id="IPR000601">
    <property type="entry name" value="PKD_dom"/>
</dbReference>
<dbReference type="EMBL" id="JAPTMU010000217">
    <property type="protein sequence ID" value="KAJ4920185.1"/>
    <property type="molecule type" value="Genomic_DNA"/>
</dbReference>
<feature type="compositionally biased region" description="Polar residues" evidence="9">
    <location>
        <begin position="160"/>
        <end position="176"/>
    </location>
</feature>
<feature type="compositionally biased region" description="Basic and acidic residues" evidence="9">
    <location>
        <begin position="177"/>
        <end position="186"/>
    </location>
</feature>
<comment type="caution">
    <text evidence="12">The sequence shown here is derived from an EMBL/GenBank/DDBJ whole genome shotgun (WGS) entry which is preliminary data.</text>
</comment>
<dbReference type="SMART" id="SM00089">
    <property type="entry name" value="PKD"/>
    <property type="match status" value="2"/>
</dbReference>
<evidence type="ECO:0000256" key="10">
    <source>
        <dbReference type="SAM" id="SignalP"/>
    </source>
</evidence>
<dbReference type="GO" id="GO:0001764">
    <property type="term" value="P:neuron migration"/>
    <property type="evidence" value="ECO:0007669"/>
    <property type="project" value="TreeGrafter"/>
</dbReference>
<evidence type="ECO:0000256" key="2">
    <source>
        <dbReference type="ARBA" id="ARBA00022475"/>
    </source>
</evidence>